<evidence type="ECO:0000313" key="2">
    <source>
        <dbReference type="EMBL" id="GIX72094.1"/>
    </source>
</evidence>
<feature type="transmembrane region" description="Helical" evidence="1">
    <location>
        <begin position="175"/>
        <end position="196"/>
    </location>
</feature>
<feature type="transmembrane region" description="Helical" evidence="1">
    <location>
        <begin position="216"/>
        <end position="242"/>
    </location>
</feature>
<protein>
    <submittedName>
        <fullName evidence="2">Uncharacterized protein</fullName>
    </submittedName>
</protein>
<reference evidence="2 3" key="1">
    <citation type="submission" date="2021-06" db="EMBL/GenBank/DDBJ databases">
        <title>Caerostris extrusa draft genome.</title>
        <authorList>
            <person name="Kono N."/>
            <person name="Arakawa K."/>
        </authorList>
    </citation>
    <scope>NUCLEOTIDE SEQUENCE [LARGE SCALE GENOMIC DNA]</scope>
</reference>
<evidence type="ECO:0000313" key="3">
    <source>
        <dbReference type="Proteomes" id="UP001054945"/>
    </source>
</evidence>
<keyword evidence="3" id="KW-1185">Reference proteome</keyword>
<organism evidence="2 3">
    <name type="scientific">Caerostris extrusa</name>
    <name type="common">Bark spider</name>
    <name type="synonym">Caerostris bankana</name>
    <dbReference type="NCBI Taxonomy" id="172846"/>
    <lineage>
        <taxon>Eukaryota</taxon>
        <taxon>Metazoa</taxon>
        <taxon>Ecdysozoa</taxon>
        <taxon>Arthropoda</taxon>
        <taxon>Chelicerata</taxon>
        <taxon>Arachnida</taxon>
        <taxon>Araneae</taxon>
        <taxon>Araneomorphae</taxon>
        <taxon>Entelegynae</taxon>
        <taxon>Araneoidea</taxon>
        <taxon>Araneidae</taxon>
        <taxon>Caerostris</taxon>
    </lineage>
</organism>
<feature type="transmembrane region" description="Helical" evidence="1">
    <location>
        <begin position="99"/>
        <end position="132"/>
    </location>
</feature>
<dbReference type="Proteomes" id="UP001054945">
    <property type="component" value="Unassembled WGS sequence"/>
</dbReference>
<dbReference type="AlphaFoldDB" id="A0AAV4MJH2"/>
<keyword evidence="1" id="KW-0472">Membrane</keyword>
<proteinExistence type="predicted"/>
<comment type="caution">
    <text evidence="2">The sequence shown here is derived from an EMBL/GenBank/DDBJ whole genome shotgun (WGS) entry which is preliminary data.</text>
</comment>
<dbReference type="EMBL" id="BPLR01002279">
    <property type="protein sequence ID" value="GIX72094.1"/>
    <property type="molecule type" value="Genomic_DNA"/>
</dbReference>
<sequence>MDSERNLTIHPNNSLSENIGNSRKCINSETSPTVSLAKENEILEISEISLSRANESLNAETSDRIQAENDEKVRISVSRDADETENSKNKIKIRSKKRYFCCGSLADGAVASTNYTTVISVLIILGSCHVFFRSSGDEEGTTKTLSFCAILYAICYIRSGTNLKRAIDEEQRDRLLPWIIFSIITIFFMVSGAIYVSVTYWDELDDFYEDLTMPCLLIVMIATLHFLGFTLMYCTWGVIMLFRSMGDEQSSEHSLMHDLRVFIYGVSV</sequence>
<name>A0AAV4MJH2_CAEEX</name>
<feature type="transmembrane region" description="Helical" evidence="1">
    <location>
        <begin position="144"/>
        <end position="163"/>
    </location>
</feature>
<keyword evidence="1" id="KW-0812">Transmembrane</keyword>
<keyword evidence="1" id="KW-1133">Transmembrane helix</keyword>
<evidence type="ECO:0000256" key="1">
    <source>
        <dbReference type="SAM" id="Phobius"/>
    </source>
</evidence>
<gene>
    <name evidence="2" type="primary">AVEN_208592_1</name>
    <name evidence="2" type="ORF">CEXT_345211</name>
</gene>
<accession>A0AAV4MJH2</accession>